<protein>
    <recommendedName>
        <fullName evidence="3">asparagine synthase (glutamine-hydrolyzing)</fullName>
        <ecNumber evidence="3">6.3.5.4</ecNumber>
    </recommendedName>
</protein>
<evidence type="ECO:0000259" key="10">
    <source>
        <dbReference type="PROSITE" id="PS51278"/>
    </source>
</evidence>
<dbReference type="GO" id="GO:0004066">
    <property type="term" value="F:asparagine synthase (glutamine-hydrolyzing) activity"/>
    <property type="evidence" value="ECO:0007669"/>
    <property type="project" value="UniProtKB-EC"/>
</dbReference>
<dbReference type="GO" id="GO:0006529">
    <property type="term" value="P:asparagine biosynthetic process"/>
    <property type="evidence" value="ECO:0007669"/>
    <property type="project" value="UniProtKB-KW"/>
</dbReference>
<dbReference type="InterPro" id="IPR014729">
    <property type="entry name" value="Rossmann-like_a/b/a_fold"/>
</dbReference>
<evidence type="ECO:0000256" key="8">
    <source>
        <dbReference type="PIRSR" id="PIRSR001589-1"/>
    </source>
</evidence>
<dbReference type="GO" id="GO:0005829">
    <property type="term" value="C:cytosol"/>
    <property type="evidence" value="ECO:0007669"/>
    <property type="project" value="TreeGrafter"/>
</dbReference>
<keyword evidence="12" id="KW-1185">Reference proteome</keyword>
<dbReference type="EC" id="6.3.5.4" evidence="3"/>
<dbReference type="PANTHER" id="PTHR43284">
    <property type="entry name" value="ASPARAGINE SYNTHETASE (GLUTAMINE-HYDROLYZING)"/>
    <property type="match status" value="1"/>
</dbReference>
<dbReference type="Gene3D" id="3.40.50.620">
    <property type="entry name" value="HUPs"/>
    <property type="match status" value="1"/>
</dbReference>
<comment type="similarity">
    <text evidence="2">Belongs to the asparagine synthetase family.</text>
</comment>
<comment type="catalytic activity">
    <reaction evidence="7">
        <text>L-aspartate + L-glutamine + ATP + H2O = L-asparagine + L-glutamate + AMP + diphosphate + H(+)</text>
        <dbReference type="Rhea" id="RHEA:12228"/>
        <dbReference type="ChEBI" id="CHEBI:15377"/>
        <dbReference type="ChEBI" id="CHEBI:15378"/>
        <dbReference type="ChEBI" id="CHEBI:29985"/>
        <dbReference type="ChEBI" id="CHEBI:29991"/>
        <dbReference type="ChEBI" id="CHEBI:30616"/>
        <dbReference type="ChEBI" id="CHEBI:33019"/>
        <dbReference type="ChEBI" id="CHEBI:58048"/>
        <dbReference type="ChEBI" id="CHEBI:58359"/>
        <dbReference type="ChEBI" id="CHEBI:456215"/>
        <dbReference type="EC" id="6.3.5.4"/>
    </reaction>
</comment>
<dbReference type="SUPFAM" id="SSF56235">
    <property type="entry name" value="N-terminal nucleophile aminohydrolases (Ntn hydrolases)"/>
    <property type="match status" value="1"/>
</dbReference>
<dbReference type="CDD" id="cd00712">
    <property type="entry name" value="AsnB"/>
    <property type="match status" value="1"/>
</dbReference>
<feature type="active site" description="For GATase activity" evidence="8">
    <location>
        <position position="2"/>
    </location>
</feature>
<evidence type="ECO:0000256" key="5">
    <source>
        <dbReference type="ARBA" id="ARBA00022840"/>
    </source>
</evidence>
<dbReference type="NCBIfam" id="TIGR01536">
    <property type="entry name" value="asn_synth_AEB"/>
    <property type="match status" value="1"/>
</dbReference>
<evidence type="ECO:0000256" key="1">
    <source>
        <dbReference type="ARBA" id="ARBA00005187"/>
    </source>
</evidence>
<evidence type="ECO:0000256" key="3">
    <source>
        <dbReference type="ARBA" id="ARBA00012737"/>
    </source>
</evidence>
<dbReference type="Pfam" id="PF13537">
    <property type="entry name" value="GATase_7"/>
    <property type="match status" value="1"/>
</dbReference>
<name>S2DUB4_INDAL</name>
<proteinExistence type="inferred from homology"/>
<accession>S2DUB4</accession>
<evidence type="ECO:0000256" key="2">
    <source>
        <dbReference type="ARBA" id="ARBA00005752"/>
    </source>
</evidence>
<keyword evidence="8" id="KW-0061">Asparagine biosynthesis</keyword>
<keyword evidence="5 9" id="KW-0067">ATP-binding</keyword>
<dbReference type="Pfam" id="PF00733">
    <property type="entry name" value="Asn_synthase"/>
    <property type="match status" value="1"/>
</dbReference>
<feature type="domain" description="Glutamine amidotransferase type-2" evidence="10">
    <location>
        <begin position="2"/>
        <end position="210"/>
    </location>
</feature>
<evidence type="ECO:0000256" key="7">
    <source>
        <dbReference type="ARBA" id="ARBA00048741"/>
    </source>
</evidence>
<gene>
    <name evidence="11" type="ORF">A33Q_3023</name>
</gene>
<comment type="caution">
    <text evidence="11">The sequence shown here is derived from an EMBL/GenBank/DDBJ whole genome shotgun (WGS) entry which is preliminary data.</text>
</comment>
<dbReference type="PROSITE" id="PS51278">
    <property type="entry name" value="GATASE_TYPE_2"/>
    <property type="match status" value="1"/>
</dbReference>
<evidence type="ECO:0000313" key="11">
    <source>
        <dbReference type="EMBL" id="EOZ95661.1"/>
    </source>
</evidence>
<evidence type="ECO:0000256" key="6">
    <source>
        <dbReference type="ARBA" id="ARBA00022962"/>
    </source>
</evidence>
<keyword evidence="11" id="KW-0436">Ligase</keyword>
<dbReference type="EMBL" id="ALWO02000037">
    <property type="protein sequence ID" value="EOZ95661.1"/>
    <property type="molecule type" value="Genomic_DNA"/>
</dbReference>
<reference evidence="11 12" key="1">
    <citation type="journal article" date="2013" name="Genome Announc.">
        <title>Draft Genome Sequence of Indibacter alkaliphilus Strain LW1T, Isolated from Lonar Lake, a Haloalkaline Lake in the Buldana District of Maharashtra, India.</title>
        <authorList>
            <person name="Singh A."/>
            <person name="Kumar Jangir P."/>
            <person name="Sharma R."/>
            <person name="Singh A."/>
            <person name="Kumar Pinnaka A."/>
            <person name="Shivaji S."/>
        </authorList>
    </citation>
    <scope>NUCLEOTIDE SEQUENCE [LARGE SCALE GENOMIC DNA]</scope>
    <source>
        <strain evidence="12">CCUG 57479 / KCTC 22604 / LW1</strain>
    </source>
</reference>
<dbReference type="eggNOG" id="COG0367">
    <property type="taxonomic scope" value="Bacteria"/>
</dbReference>
<dbReference type="STRING" id="1189612.A33Q_3023"/>
<dbReference type="GO" id="GO:0005524">
    <property type="term" value="F:ATP binding"/>
    <property type="evidence" value="ECO:0007669"/>
    <property type="project" value="UniProtKB-KW"/>
</dbReference>
<dbReference type="InterPro" id="IPR033738">
    <property type="entry name" value="AsnB_N"/>
</dbReference>
<keyword evidence="8" id="KW-0028">Amino-acid biosynthesis</keyword>
<dbReference type="CDD" id="cd01991">
    <property type="entry name" value="Asn_synthase_B_C"/>
    <property type="match status" value="1"/>
</dbReference>
<dbReference type="InterPro" id="IPR001962">
    <property type="entry name" value="Asn_synthase"/>
</dbReference>
<evidence type="ECO:0000256" key="9">
    <source>
        <dbReference type="PIRSR" id="PIRSR001589-2"/>
    </source>
</evidence>
<dbReference type="AlphaFoldDB" id="S2DUB4"/>
<sequence length="563" mass="65230">MCGIAGIIGHRANIHALESMLKVQNHRGPDHTGTFFVNGVCALGHNRLSILDLTEAANQPFVSDDGRYFLTFNGEIYNYIELRSKLKNKFTFKTQSDTEVLLYAYLEWGEACLDKLKGMFAFAVWDSHEKVLFAARDRFGVKPFYFSRQDDCFYFASEIKALFEAGIHKYPNEKVWSTFFAYGFNGTGKDSFWKDVYQLPSGSYLIYKDKELRIKRWYDFVQNVNQKGISAKSDDVTERLMELYEETIRLRFRADVPVGFNLSGGVDSSFLLSMVLKFYGKENIQAFTFFTGDERYDELVWVEKMLENTGFQLNKCLLKSEEVPALTKKMSDHLCEPFGGIPTLAYSKLFSIARESGVLVLLDGQGSDEVWAGYDYYLQPEDKLVQGSKKSPVKPELLQKEFLMHSEYPDTVKPFENRILNLQYRDIFFSKLPRALKYNDMASMINSVELREPFLDHELMEFVFNLPMDFKIKDGVQKSYLRDISSKFLNNQISYAPKRPLQTPQREWLGNELSPWVMDHVNLLYKTGWLNKNQTEAAVDSYMKGDQENSYFLWQLVNAAHCI</sequence>
<dbReference type="InterPro" id="IPR051786">
    <property type="entry name" value="ASN_synthetase/amidase"/>
</dbReference>
<dbReference type="SUPFAM" id="SSF52402">
    <property type="entry name" value="Adenine nucleotide alpha hydrolases-like"/>
    <property type="match status" value="1"/>
</dbReference>
<evidence type="ECO:0000313" key="12">
    <source>
        <dbReference type="Proteomes" id="UP000006073"/>
    </source>
</evidence>
<dbReference type="InterPro" id="IPR029055">
    <property type="entry name" value="Ntn_hydrolases_N"/>
</dbReference>
<comment type="pathway">
    <text evidence="1">Amino-acid biosynthesis; L-asparagine biosynthesis; L-asparagine from L-aspartate (L-Gln route): step 1/1.</text>
</comment>
<dbReference type="RefSeq" id="WP_009033427.1">
    <property type="nucleotide sequence ID" value="NZ_ALWO02000037.1"/>
</dbReference>
<dbReference type="PANTHER" id="PTHR43284:SF1">
    <property type="entry name" value="ASPARAGINE SYNTHETASE"/>
    <property type="match status" value="1"/>
</dbReference>
<evidence type="ECO:0000256" key="4">
    <source>
        <dbReference type="ARBA" id="ARBA00022741"/>
    </source>
</evidence>
<dbReference type="OrthoDB" id="9763290at2"/>
<organism evidence="11 12">
    <name type="scientific">Indibacter alkaliphilus (strain CCUG 57479 / KCTC 22604 / LW1)</name>
    <dbReference type="NCBI Taxonomy" id="1189612"/>
    <lineage>
        <taxon>Bacteria</taxon>
        <taxon>Pseudomonadati</taxon>
        <taxon>Bacteroidota</taxon>
        <taxon>Cytophagia</taxon>
        <taxon>Cytophagales</taxon>
        <taxon>Cyclobacteriaceae</taxon>
    </lineage>
</organism>
<dbReference type="InterPro" id="IPR017932">
    <property type="entry name" value="GATase_2_dom"/>
</dbReference>
<dbReference type="Proteomes" id="UP000006073">
    <property type="component" value="Unassembled WGS sequence"/>
</dbReference>
<keyword evidence="6 8" id="KW-0315">Glutamine amidotransferase</keyword>
<dbReference type="PIRSF" id="PIRSF001589">
    <property type="entry name" value="Asn_synthetase_glu-h"/>
    <property type="match status" value="1"/>
</dbReference>
<dbReference type="InterPro" id="IPR006426">
    <property type="entry name" value="Asn_synth_AEB"/>
</dbReference>
<dbReference type="Gene3D" id="3.60.20.10">
    <property type="entry name" value="Glutamine Phosphoribosylpyrophosphate, subunit 1, domain 1"/>
    <property type="match status" value="1"/>
</dbReference>
<keyword evidence="4 9" id="KW-0547">Nucleotide-binding</keyword>
<feature type="binding site" evidence="9">
    <location>
        <position position="97"/>
    </location>
    <ligand>
        <name>L-glutamine</name>
        <dbReference type="ChEBI" id="CHEBI:58359"/>
    </ligand>
</feature>